<evidence type="ECO:0000256" key="7">
    <source>
        <dbReference type="ARBA" id="ARBA00022989"/>
    </source>
</evidence>
<comment type="caution">
    <text evidence="9">Lacks conserved residue(s) required for the propagation of feature annotation.</text>
</comment>
<dbReference type="InterPro" id="IPR003919">
    <property type="entry name" value="Cell_synth_A"/>
</dbReference>
<reference evidence="11 12" key="1">
    <citation type="submission" date="2020-01" db="EMBL/GenBank/DDBJ databases">
        <title>Microvirga sp. nov., an arsenate reduction bacterium isolated from Tibet hotspring sediments.</title>
        <authorList>
            <person name="Yuan C.-G."/>
        </authorList>
    </citation>
    <scope>NUCLEOTIDE SEQUENCE [LARGE SCALE GENOMIC DNA]</scope>
    <source>
        <strain evidence="11 12">SYSU G3D203</strain>
    </source>
</reference>
<dbReference type="EMBL" id="JAAAXJ010000001">
    <property type="protein sequence ID" value="NBJ23102.1"/>
    <property type="molecule type" value="Genomic_DNA"/>
</dbReference>
<feature type="transmembrane region" description="Helical" evidence="9">
    <location>
        <begin position="80"/>
        <end position="100"/>
    </location>
</feature>
<feature type="transmembrane region" description="Helical" evidence="9">
    <location>
        <begin position="393"/>
        <end position="414"/>
    </location>
</feature>
<evidence type="ECO:0000256" key="6">
    <source>
        <dbReference type="ARBA" id="ARBA00022692"/>
    </source>
</evidence>
<dbReference type="NCBIfam" id="TIGR03030">
    <property type="entry name" value="CelA"/>
    <property type="match status" value="1"/>
</dbReference>
<keyword evidence="7 9" id="KW-1133">Transmembrane helix</keyword>
<sequence>MLTSLLALFLVLQPVGTETQWAIAMMCLAVMAAIKLLNLQGYWRHLFFTLGALLVLRYVYWRTTATLPDTNNLMDFVPGITIYAAEMFCVVMLGLSLFVISRPIQRPRAPRLSDVEAPTVDVFVPSYNEDAALLAMTLSAAKAMDYPRDKLTVYLLDDGGTDQKVQSANPAIADAALRRREELQVLCRELGVEYLTRSRNVNAKAGNLSNGLLHSKGDLVVVFDADHAPARDFLVETVGFFTRDPKLFLVQTPHFFINPDPVERNLSTFDRMPSENEMFYGMIQKGLDKWNASFFCGSAAVLRRSALEQAGGFAGTSITEDCETALELHATGWRSLYVDKPLIAGLQPETFAAFIGQRTRWCTGMMQIFLTKNPLLKRGLTLAQRACYLSSCMFWLFPLPRITFIFAPLLYIFFNLKVYNATVGEFGAYTCAYLAAAILLQSYAYGRFRWPWVSELYEYVQSVYLLPAILSVIKNPRRPTFNVTAKGGSAGEDRLSSLAWPYFLIFGILFAGAVTVIYRLQHEPESTGILLIAGLWNLFNLFMAGLALGVVSERRERRQMHRVPTQGRGMLQIDGISLTAQILDVSQGGMLIRLPGTSPLRMQSQARLAVASPNGREVSSVLPIRLANVRFEKDSQLVGLGFGELQPSHYRTISELMFGDLRLLRNARMARQRTRSILAATAEVMAWGLGHTFRGVSFALFRRGGTAETPAAQGS</sequence>
<dbReference type="InterPro" id="IPR009875">
    <property type="entry name" value="PilZ_domain"/>
</dbReference>
<dbReference type="PANTHER" id="PTHR43867:SF2">
    <property type="entry name" value="CELLULOSE SYNTHASE CATALYTIC SUBUNIT A [UDP-FORMING]"/>
    <property type="match status" value="1"/>
</dbReference>
<feature type="domain" description="PilZ" evidence="10">
    <location>
        <begin position="556"/>
        <end position="658"/>
    </location>
</feature>
<dbReference type="PANTHER" id="PTHR43867">
    <property type="entry name" value="CELLULOSE SYNTHASE CATALYTIC SUBUNIT A [UDP-FORMING]"/>
    <property type="match status" value="1"/>
</dbReference>
<dbReference type="SUPFAM" id="SSF53448">
    <property type="entry name" value="Nucleotide-diphospho-sugar transferases"/>
    <property type="match status" value="1"/>
</dbReference>
<dbReference type="EC" id="2.4.1.12" evidence="9"/>
<feature type="transmembrane region" description="Helical" evidence="9">
    <location>
        <begin position="530"/>
        <end position="551"/>
    </location>
</feature>
<evidence type="ECO:0000259" key="10">
    <source>
        <dbReference type="Pfam" id="PF07238"/>
    </source>
</evidence>
<dbReference type="InterPro" id="IPR050321">
    <property type="entry name" value="Glycosyltr_2/OpgH_subfam"/>
</dbReference>
<keyword evidence="4 9" id="KW-0328">Glycosyltransferase</keyword>
<keyword evidence="9" id="KW-0973">c-di-GMP</keyword>
<evidence type="ECO:0000256" key="1">
    <source>
        <dbReference type="ARBA" id="ARBA00004127"/>
    </source>
</evidence>
<keyword evidence="5 9" id="KW-0808">Transferase</keyword>
<gene>
    <name evidence="11" type="primary">bcsA</name>
    <name evidence="11" type="ORF">GR303_01845</name>
</gene>
<accession>A0ABW9YTH2</accession>
<dbReference type="SUPFAM" id="SSF141371">
    <property type="entry name" value="PilZ domain-like"/>
    <property type="match status" value="1"/>
</dbReference>
<comment type="function">
    <text evidence="9">Catalytic subunit of cellulose synthase. It polymerizes uridine 5'-diphosphate glucose to cellulose.</text>
</comment>
<feature type="transmembrane region" description="Helical" evidence="9">
    <location>
        <begin position="41"/>
        <end position="60"/>
    </location>
</feature>
<evidence type="ECO:0000256" key="2">
    <source>
        <dbReference type="ARBA" id="ARBA00022475"/>
    </source>
</evidence>
<dbReference type="Pfam" id="PF07238">
    <property type="entry name" value="PilZ"/>
    <property type="match status" value="1"/>
</dbReference>
<dbReference type="InterPro" id="IPR029044">
    <property type="entry name" value="Nucleotide-diphossugar_trans"/>
</dbReference>
<evidence type="ECO:0000256" key="8">
    <source>
        <dbReference type="ARBA" id="ARBA00023136"/>
    </source>
</evidence>
<proteinExistence type="predicted"/>
<keyword evidence="9" id="KW-0135">Cellulose biosynthesis</keyword>
<feature type="transmembrane region" description="Helical" evidence="9">
    <location>
        <begin position="426"/>
        <end position="444"/>
    </location>
</feature>
<keyword evidence="12" id="KW-1185">Reference proteome</keyword>
<name>A0ABW9YTH2_9HYPH</name>
<evidence type="ECO:0000256" key="5">
    <source>
        <dbReference type="ARBA" id="ARBA00022679"/>
    </source>
</evidence>
<comment type="catalytic activity">
    <reaction evidence="9">
        <text>[(1-&gt;4)-beta-D-glucosyl](n) + UDP-alpha-D-glucose = [(1-&gt;4)-beta-D-glucosyl](n+1) + UDP + H(+)</text>
        <dbReference type="Rhea" id="RHEA:19929"/>
        <dbReference type="Rhea" id="RHEA-COMP:10033"/>
        <dbReference type="Rhea" id="RHEA-COMP:10034"/>
        <dbReference type="ChEBI" id="CHEBI:15378"/>
        <dbReference type="ChEBI" id="CHEBI:18246"/>
        <dbReference type="ChEBI" id="CHEBI:58223"/>
        <dbReference type="ChEBI" id="CHEBI:58885"/>
        <dbReference type="EC" id="2.4.1.12"/>
    </reaction>
</comment>
<protein>
    <recommendedName>
        <fullName evidence="9">Cellulose synthase catalytic subunit [UDP-forming]</fullName>
        <ecNumber evidence="9">2.4.1.12</ecNumber>
    </recommendedName>
</protein>
<dbReference type="Gene3D" id="3.90.550.10">
    <property type="entry name" value="Spore Coat Polysaccharide Biosynthesis Protein SpsA, Chain A"/>
    <property type="match status" value="1"/>
</dbReference>
<keyword evidence="6 9" id="KW-0812">Transmembrane</keyword>
<keyword evidence="8 9" id="KW-0472">Membrane</keyword>
<feature type="transmembrane region" description="Helical" evidence="9">
    <location>
        <begin position="499"/>
        <end position="518"/>
    </location>
</feature>
<comment type="caution">
    <text evidence="11">The sequence shown here is derived from an EMBL/GenBank/DDBJ whole genome shotgun (WGS) entry which is preliminary data.</text>
</comment>
<evidence type="ECO:0000313" key="12">
    <source>
        <dbReference type="Proteomes" id="UP000818323"/>
    </source>
</evidence>
<evidence type="ECO:0000256" key="9">
    <source>
        <dbReference type="RuleBase" id="RU365020"/>
    </source>
</evidence>
<keyword evidence="3 9" id="KW-0997">Cell inner membrane</keyword>
<evidence type="ECO:0000256" key="4">
    <source>
        <dbReference type="ARBA" id="ARBA00022676"/>
    </source>
</evidence>
<dbReference type="Gene3D" id="2.40.10.220">
    <property type="entry name" value="predicted glycosyltransferase like domains"/>
    <property type="match status" value="1"/>
</dbReference>
<comment type="subcellular location">
    <subcellularLocation>
        <location evidence="9">Cell inner membrane</location>
    </subcellularLocation>
    <subcellularLocation>
        <location evidence="1">Endomembrane system</location>
        <topology evidence="1">Multi-pass membrane protein</topology>
    </subcellularLocation>
</comment>
<comment type="pathway">
    <text evidence="9">Glycan metabolism; bacterial cellulose biosynthesis.</text>
</comment>
<organism evidence="11 12">
    <name type="scientific">Microvirga arsenatis</name>
    <dbReference type="NCBI Taxonomy" id="2692265"/>
    <lineage>
        <taxon>Bacteria</taxon>
        <taxon>Pseudomonadati</taxon>
        <taxon>Pseudomonadota</taxon>
        <taxon>Alphaproteobacteria</taxon>
        <taxon>Hyphomicrobiales</taxon>
        <taxon>Methylobacteriaceae</taxon>
        <taxon>Microvirga</taxon>
    </lineage>
</organism>
<keyword evidence="2 9" id="KW-1003">Cell membrane</keyword>
<evidence type="ECO:0000313" key="11">
    <source>
        <dbReference type="EMBL" id="NBJ23102.1"/>
    </source>
</evidence>
<comment type="cofactor">
    <cofactor evidence="9">
        <name>Mg(2+)</name>
        <dbReference type="ChEBI" id="CHEBI:18420"/>
    </cofactor>
</comment>
<evidence type="ECO:0000256" key="3">
    <source>
        <dbReference type="ARBA" id="ARBA00022519"/>
    </source>
</evidence>
<dbReference type="PRINTS" id="PR01439">
    <property type="entry name" value="CELLSNTHASEA"/>
</dbReference>
<dbReference type="RefSeq" id="WP_161721699.1">
    <property type="nucleotide sequence ID" value="NZ_JAAAXI010000002.1"/>
</dbReference>
<dbReference type="Proteomes" id="UP000818323">
    <property type="component" value="Unassembled WGS sequence"/>
</dbReference>
<dbReference type="Pfam" id="PF13641">
    <property type="entry name" value="Glyco_tranf_2_3"/>
    <property type="match status" value="1"/>
</dbReference>
<dbReference type="CDD" id="cd06421">
    <property type="entry name" value="CESA_CelA_like"/>
    <property type="match status" value="1"/>
</dbReference>